<protein>
    <submittedName>
        <fullName evidence="2">Thioredoxin</fullName>
    </submittedName>
</protein>
<reference evidence="2 3" key="1">
    <citation type="journal article" date="2014" name="Int. J. Syst. Evol. Microbiol.">
        <title>Complete genome sequence of Corynebacterium casei LMG S-19264T (=DSM 44701T), isolated from a smear-ripened cheese.</title>
        <authorList>
            <consortium name="US DOE Joint Genome Institute (JGI-PGF)"/>
            <person name="Walter F."/>
            <person name="Albersmeier A."/>
            <person name="Kalinowski J."/>
            <person name="Ruckert C."/>
        </authorList>
    </citation>
    <scope>NUCLEOTIDE SEQUENCE [LARGE SCALE GENOMIC DNA]</scope>
    <source>
        <strain evidence="2 3">KCTC 23968</strain>
    </source>
</reference>
<proteinExistence type="predicted"/>
<gene>
    <name evidence="2" type="ORF">GCM10011309_23130</name>
</gene>
<dbReference type="AlphaFoldDB" id="A0A918KRU4"/>
<evidence type="ECO:0000313" key="3">
    <source>
        <dbReference type="Proteomes" id="UP000600865"/>
    </source>
</evidence>
<accession>A0A918KRU4</accession>
<keyword evidence="1" id="KW-0812">Transmembrane</keyword>
<organism evidence="2 3">
    <name type="scientific">Litorimonas cladophorae</name>
    <dbReference type="NCBI Taxonomy" id="1220491"/>
    <lineage>
        <taxon>Bacteria</taxon>
        <taxon>Pseudomonadati</taxon>
        <taxon>Pseudomonadota</taxon>
        <taxon>Alphaproteobacteria</taxon>
        <taxon>Maricaulales</taxon>
        <taxon>Robiginitomaculaceae</taxon>
    </lineage>
</organism>
<dbReference type="EMBL" id="BMYV01000002">
    <property type="protein sequence ID" value="GGX72212.1"/>
    <property type="molecule type" value="Genomic_DNA"/>
</dbReference>
<comment type="caution">
    <text evidence="2">The sequence shown here is derived from an EMBL/GenBank/DDBJ whole genome shotgun (WGS) entry which is preliminary data.</text>
</comment>
<evidence type="ECO:0000313" key="2">
    <source>
        <dbReference type="EMBL" id="GGX72212.1"/>
    </source>
</evidence>
<keyword evidence="1" id="KW-0472">Membrane</keyword>
<evidence type="ECO:0000256" key="1">
    <source>
        <dbReference type="SAM" id="Phobius"/>
    </source>
</evidence>
<keyword evidence="1" id="KW-1133">Transmembrane helix</keyword>
<dbReference type="Proteomes" id="UP000600865">
    <property type="component" value="Unassembled WGS sequence"/>
</dbReference>
<keyword evidence="3" id="KW-1185">Reference proteome</keyword>
<feature type="transmembrane region" description="Helical" evidence="1">
    <location>
        <begin position="92"/>
        <end position="110"/>
    </location>
</feature>
<name>A0A918KRU4_9PROT</name>
<sequence length="226" mass="24768">MAKAGTIDMNGRSVRCARCENVWFVEGSAPDTLPDALALEDNQTVLIEAEPDPQPELPFVPVPSVPQIGAHTRLRDKVDAEKIAKRRRSLRLIWAVPVIGLLAAASVSLLKRQAIVDQYPATATIYQALGFNVKAGGLDVGDLSTETLIVDGETILRVTGQVRNLLAKAQTSPMLQMRLENRSGEPLADWFVDVGQIEAKGVKQIETDYPNPPIDGVELRYRFVED</sequence>